<sequence length="132" mass="15394">MKSVLKPFLITFIAASLFSAGAQAQHVSRHTEEFFSEFYVVQVKPMEFLLTYHFPQTDRVLVRIKDGEKNILFAEKTLVYKKYKKFFDLSSMKDGNFTFELTDGETTYSRSFAVVTETKRIATIQKNESFFE</sequence>
<feature type="chain" id="PRO_5037758172" description="DUF3244 domain-containing protein" evidence="1">
    <location>
        <begin position="25"/>
        <end position="132"/>
    </location>
</feature>
<evidence type="ECO:0008006" key="4">
    <source>
        <dbReference type="Google" id="ProtNLM"/>
    </source>
</evidence>
<evidence type="ECO:0000313" key="3">
    <source>
        <dbReference type="Proteomes" id="UP000680038"/>
    </source>
</evidence>
<gene>
    <name evidence="2" type="ORF">DYBT9275_03214</name>
</gene>
<feature type="signal peptide" evidence="1">
    <location>
        <begin position="1"/>
        <end position="24"/>
    </location>
</feature>
<name>A0A916JE29_9BACT</name>
<dbReference type="Proteomes" id="UP000680038">
    <property type="component" value="Unassembled WGS sequence"/>
</dbReference>
<dbReference type="RefSeq" id="WP_215239743.1">
    <property type="nucleotide sequence ID" value="NZ_CAJRAF010000002.1"/>
</dbReference>
<accession>A0A916JE29</accession>
<protein>
    <recommendedName>
        <fullName evidence="4">DUF3244 domain-containing protein</fullName>
    </recommendedName>
</protein>
<keyword evidence="1" id="KW-0732">Signal</keyword>
<reference evidence="2" key="1">
    <citation type="submission" date="2021-04" db="EMBL/GenBank/DDBJ databases">
        <authorList>
            <person name="Rodrigo-Torres L."/>
            <person name="Arahal R. D."/>
            <person name="Lucena T."/>
        </authorList>
    </citation>
    <scope>NUCLEOTIDE SEQUENCE</scope>
    <source>
        <strain evidence="2">CECT 9275</strain>
    </source>
</reference>
<dbReference type="AlphaFoldDB" id="A0A916JE29"/>
<evidence type="ECO:0000256" key="1">
    <source>
        <dbReference type="SAM" id="SignalP"/>
    </source>
</evidence>
<dbReference type="EMBL" id="CAJRAF010000002">
    <property type="protein sequence ID" value="CAG5003711.1"/>
    <property type="molecule type" value="Genomic_DNA"/>
</dbReference>
<keyword evidence="3" id="KW-1185">Reference proteome</keyword>
<comment type="caution">
    <text evidence="2">The sequence shown here is derived from an EMBL/GenBank/DDBJ whole genome shotgun (WGS) entry which is preliminary data.</text>
</comment>
<organism evidence="2 3">
    <name type="scientific">Dyadobacter helix</name>
    <dbReference type="NCBI Taxonomy" id="2822344"/>
    <lineage>
        <taxon>Bacteria</taxon>
        <taxon>Pseudomonadati</taxon>
        <taxon>Bacteroidota</taxon>
        <taxon>Cytophagia</taxon>
        <taxon>Cytophagales</taxon>
        <taxon>Spirosomataceae</taxon>
        <taxon>Dyadobacter</taxon>
    </lineage>
</organism>
<proteinExistence type="predicted"/>
<evidence type="ECO:0000313" key="2">
    <source>
        <dbReference type="EMBL" id="CAG5003711.1"/>
    </source>
</evidence>